<dbReference type="PANTHER" id="PTHR33524">
    <property type="entry name" value="C5ORF35"/>
    <property type="match status" value="1"/>
</dbReference>
<dbReference type="OrthoDB" id="442460at2759"/>
<protein>
    <submittedName>
        <fullName evidence="2">SETD9 protein</fullName>
    </submittedName>
</protein>
<dbReference type="PANTHER" id="PTHR33524:SF2">
    <property type="entry name" value="SET DOMAIN-CONTAINING PROTEIN 9"/>
    <property type="match status" value="1"/>
</dbReference>
<sequence>MGGWVRRLQARWQAYRYRFVPWIAMNLKDRKLRSVPKGTQDKIIPDSAVLSTLRYQHGLDVMLKTLGFCTERRESSVVGAGRGVFVTKGKVPAETVVSMYPGTMYYPFEPILLQSIANPFVFRCIDGVFIDGNDRSISKMIYRSCAGRDRIGPYLTCDQSWLTPYPKNPLAVGQYVNNQSAGHPANVAYQEYNIKVDFPFSLRKYLPNIHYSPNLQTSQDASYRSLRVVVLLSLRDIEAGEELFSSYFTLVE</sequence>
<dbReference type="CDD" id="cd10537">
    <property type="entry name" value="SET_SETD9"/>
    <property type="match status" value="1"/>
</dbReference>
<evidence type="ECO:0000313" key="3">
    <source>
        <dbReference type="Proteomes" id="UP000838412"/>
    </source>
</evidence>
<dbReference type="AlphaFoldDB" id="A0A8J9YY06"/>
<evidence type="ECO:0000313" key="2">
    <source>
        <dbReference type="EMBL" id="CAH1243725.1"/>
    </source>
</evidence>
<dbReference type="InterPro" id="IPR040415">
    <property type="entry name" value="SETD9"/>
</dbReference>
<dbReference type="EMBL" id="OV696698">
    <property type="protein sequence ID" value="CAH1243725.1"/>
    <property type="molecule type" value="Genomic_DNA"/>
</dbReference>
<feature type="domain" description="SET" evidence="1">
    <location>
        <begin position="68"/>
        <end position="248"/>
    </location>
</feature>
<organism evidence="2 3">
    <name type="scientific">Branchiostoma lanceolatum</name>
    <name type="common">Common lancelet</name>
    <name type="synonym">Amphioxus lanceolatum</name>
    <dbReference type="NCBI Taxonomy" id="7740"/>
    <lineage>
        <taxon>Eukaryota</taxon>
        <taxon>Metazoa</taxon>
        <taxon>Chordata</taxon>
        <taxon>Cephalochordata</taxon>
        <taxon>Leptocardii</taxon>
        <taxon>Amphioxiformes</taxon>
        <taxon>Branchiostomatidae</taxon>
        <taxon>Branchiostoma</taxon>
    </lineage>
</organism>
<accession>A0A8J9YY06</accession>
<evidence type="ECO:0000259" key="1">
    <source>
        <dbReference type="PROSITE" id="PS50280"/>
    </source>
</evidence>
<dbReference type="InterPro" id="IPR001214">
    <property type="entry name" value="SET_dom"/>
</dbReference>
<dbReference type="SUPFAM" id="SSF82199">
    <property type="entry name" value="SET domain"/>
    <property type="match status" value="1"/>
</dbReference>
<name>A0A8J9YY06_BRALA</name>
<dbReference type="Proteomes" id="UP000838412">
    <property type="component" value="Chromosome 13"/>
</dbReference>
<keyword evidence="3" id="KW-1185">Reference proteome</keyword>
<dbReference type="PROSITE" id="PS50280">
    <property type="entry name" value="SET"/>
    <property type="match status" value="1"/>
</dbReference>
<dbReference type="InterPro" id="IPR046341">
    <property type="entry name" value="SET_dom_sf"/>
</dbReference>
<proteinExistence type="predicted"/>
<gene>
    <name evidence="2" type="primary">SETD9</name>
    <name evidence="2" type="ORF">BLAG_LOCUS6600</name>
</gene>
<reference evidence="2" key="1">
    <citation type="submission" date="2022-01" db="EMBL/GenBank/DDBJ databases">
        <authorList>
            <person name="Braso-Vives M."/>
        </authorList>
    </citation>
    <scope>NUCLEOTIDE SEQUENCE</scope>
</reference>